<feature type="region of interest" description="Disordered" evidence="4">
    <location>
        <begin position="1"/>
        <end position="63"/>
    </location>
</feature>
<dbReference type="PROSITE" id="PS50297">
    <property type="entry name" value="ANK_REP_REGION"/>
    <property type="match status" value="1"/>
</dbReference>
<dbReference type="Pfam" id="PF12796">
    <property type="entry name" value="Ank_2"/>
    <property type="match status" value="3"/>
</dbReference>
<dbReference type="InterPro" id="IPR002110">
    <property type="entry name" value="Ankyrin_rpt"/>
</dbReference>
<dbReference type="PANTHER" id="PTHR24123:SF33">
    <property type="entry name" value="PROTEIN HOS4"/>
    <property type="match status" value="1"/>
</dbReference>
<dbReference type="EMBL" id="SDKM01000028">
    <property type="protein sequence ID" value="RYP83895.1"/>
    <property type="molecule type" value="Genomic_DNA"/>
</dbReference>
<dbReference type="PROSITE" id="PS50088">
    <property type="entry name" value="ANK_REPEAT"/>
    <property type="match status" value="3"/>
</dbReference>
<evidence type="ECO:0000313" key="6">
    <source>
        <dbReference type="Proteomes" id="UP000295198"/>
    </source>
</evidence>
<dbReference type="InterPro" id="IPR051165">
    <property type="entry name" value="Multifunctional_ANK_Repeat"/>
</dbReference>
<dbReference type="SMART" id="SM00248">
    <property type="entry name" value="ANK"/>
    <property type="match status" value="9"/>
</dbReference>
<evidence type="ECO:0000313" key="5">
    <source>
        <dbReference type="EMBL" id="RYP83895.1"/>
    </source>
</evidence>
<name>A0A4Q4Z8V6_9ACTN</name>
<accession>A0A4Q4Z8V6</accession>
<dbReference type="InterPro" id="IPR036770">
    <property type="entry name" value="Ankyrin_rpt-contain_sf"/>
</dbReference>
<keyword evidence="6" id="KW-1185">Reference proteome</keyword>
<dbReference type="PANTHER" id="PTHR24123">
    <property type="entry name" value="ANKYRIN REPEAT-CONTAINING"/>
    <property type="match status" value="1"/>
</dbReference>
<reference evidence="5 6" key="1">
    <citation type="submission" date="2019-01" db="EMBL/GenBank/DDBJ databases">
        <title>Nocardioides guangzhouensis sp. nov., an actinobacterium isolated from soil.</title>
        <authorList>
            <person name="Fu Y."/>
            <person name="Cai Y."/>
            <person name="Lin Z."/>
            <person name="Chen P."/>
        </authorList>
    </citation>
    <scope>NUCLEOTIDE SEQUENCE [LARGE SCALE GENOMIC DNA]</scope>
    <source>
        <strain evidence="5 6">130</strain>
    </source>
</reference>
<evidence type="ECO:0000256" key="4">
    <source>
        <dbReference type="SAM" id="MobiDB-lite"/>
    </source>
</evidence>
<feature type="region of interest" description="Disordered" evidence="4">
    <location>
        <begin position="86"/>
        <end position="128"/>
    </location>
</feature>
<protein>
    <submittedName>
        <fullName evidence="5">Ankyrin repeat domain-containing protein</fullName>
    </submittedName>
</protein>
<gene>
    <name evidence="5" type="ORF">EKO23_17610</name>
</gene>
<feature type="compositionally biased region" description="Low complexity" evidence="4">
    <location>
        <begin position="96"/>
        <end position="122"/>
    </location>
</feature>
<evidence type="ECO:0000256" key="3">
    <source>
        <dbReference type="PROSITE-ProRule" id="PRU00023"/>
    </source>
</evidence>
<evidence type="ECO:0000256" key="1">
    <source>
        <dbReference type="ARBA" id="ARBA00022737"/>
    </source>
</evidence>
<dbReference type="Proteomes" id="UP000295198">
    <property type="component" value="Unassembled WGS sequence"/>
</dbReference>
<comment type="caution">
    <text evidence="5">The sequence shown here is derived from an EMBL/GenBank/DDBJ whole genome shotgun (WGS) entry which is preliminary data.</text>
</comment>
<feature type="repeat" description="ANK" evidence="3">
    <location>
        <begin position="430"/>
        <end position="467"/>
    </location>
</feature>
<dbReference type="OrthoDB" id="9812708at2"/>
<keyword evidence="2 3" id="KW-0040">ANK repeat</keyword>
<organism evidence="5 6">
    <name type="scientific">Nocardioides guangzhouensis</name>
    <dbReference type="NCBI Taxonomy" id="2497878"/>
    <lineage>
        <taxon>Bacteria</taxon>
        <taxon>Bacillati</taxon>
        <taxon>Actinomycetota</taxon>
        <taxon>Actinomycetes</taxon>
        <taxon>Propionibacteriales</taxon>
        <taxon>Nocardioidaceae</taxon>
        <taxon>Nocardioides</taxon>
    </lineage>
</organism>
<evidence type="ECO:0000256" key="2">
    <source>
        <dbReference type="ARBA" id="ARBA00023043"/>
    </source>
</evidence>
<dbReference type="Gene3D" id="1.25.40.20">
    <property type="entry name" value="Ankyrin repeat-containing domain"/>
    <property type="match status" value="2"/>
</dbReference>
<dbReference type="AlphaFoldDB" id="A0A4Q4Z8V6"/>
<feature type="repeat" description="ANK" evidence="3">
    <location>
        <begin position="331"/>
        <end position="363"/>
    </location>
</feature>
<keyword evidence="1" id="KW-0677">Repeat</keyword>
<sequence length="492" mass="51710">MQHNGASGRERSAYAVEQRSATDQGRHPRKANVRGGRLPRQPVTLLPTRQTGRVRGSVGRTARRARLGRGASVVLAGLAVLTSACSGADGEGETTGDGPTVRPSAPTSAPTTPPTRTSTSTALPDGGPRLDRALVDAAWANDVRRARRLIDRGADVNWRDASVQNAFLIATSEGHLRLLELTLDRGAKVHLHDSFDGTGLIRAAERGHWEVVGRLLRTPLRKDVDHVNNLGWTALHEAIVLGQGTPDDVTTVRVLVAGGADLDVPTGTGTTALQEATDRGQDVVVRTLRRGLGAVPDRPDAALLRAAAHGDADGVAVALRAGADLETRDGNGRTALLLASAADHLAAAQVLVALGASPDAVDDRSDTPWLVTGVTGSVPMAELLLRHDPDLTLRNRYGGVSIIPASERGHVDYVRRVSRTGIDVNHINDLGWTALLEAVILGDGSAPYQQIVRILLDAGADPGIADQDGVTALEHARSKGQARVAAILARAD</sequence>
<dbReference type="SUPFAM" id="SSF48403">
    <property type="entry name" value="Ankyrin repeat"/>
    <property type="match status" value="1"/>
</dbReference>
<proteinExistence type="predicted"/>
<feature type="repeat" description="ANK" evidence="3">
    <location>
        <begin position="230"/>
        <end position="267"/>
    </location>
</feature>